<feature type="transmembrane region" description="Helical" evidence="1">
    <location>
        <begin position="70"/>
        <end position="93"/>
    </location>
</feature>
<dbReference type="InterPro" id="IPR006029">
    <property type="entry name" value="Neurotrans-gated_channel_TM"/>
</dbReference>
<keyword evidence="1" id="KW-1133">Transmembrane helix</keyword>
<dbReference type="GO" id="GO:0016020">
    <property type="term" value="C:membrane"/>
    <property type="evidence" value="ECO:0007669"/>
    <property type="project" value="InterPro"/>
</dbReference>
<dbReference type="GO" id="GO:0006811">
    <property type="term" value="P:monoatomic ion transport"/>
    <property type="evidence" value="ECO:0007669"/>
    <property type="project" value="InterPro"/>
</dbReference>
<feature type="transmembrane region" description="Helical" evidence="1">
    <location>
        <begin position="40"/>
        <end position="58"/>
    </location>
</feature>
<keyword evidence="3" id="KW-1185">Reference proteome</keyword>
<feature type="domain" description="Neurotransmitter-gated ion-channel transmembrane" evidence="2">
    <location>
        <begin position="38"/>
        <end position="163"/>
    </location>
</feature>
<evidence type="ECO:0000313" key="4">
    <source>
        <dbReference type="WBParaSite" id="Hba_21643"/>
    </source>
</evidence>
<keyword evidence="1" id="KW-0472">Membrane</keyword>
<dbReference type="Pfam" id="PF02932">
    <property type="entry name" value="Neur_chan_memb"/>
    <property type="match status" value="1"/>
</dbReference>
<keyword evidence="1" id="KW-0812">Transmembrane</keyword>
<feature type="transmembrane region" description="Helical" evidence="1">
    <location>
        <begin position="173"/>
        <end position="192"/>
    </location>
</feature>
<protein>
    <submittedName>
        <fullName evidence="4">Neur_chan_memb domain-containing protein</fullName>
    </submittedName>
</protein>
<dbReference type="InterPro" id="IPR038050">
    <property type="entry name" value="Neuro_actylchol_rec"/>
</dbReference>
<dbReference type="Gene3D" id="1.20.58.390">
    <property type="entry name" value="Neurotransmitter-gated ion-channel transmembrane domain"/>
    <property type="match status" value="1"/>
</dbReference>
<evidence type="ECO:0000313" key="3">
    <source>
        <dbReference type="Proteomes" id="UP000095283"/>
    </source>
</evidence>
<sequence length="216" mass="24929">MKLQIASWGYGEEKLVLNASKKVYLQHYSPNEEWALQERFTLGVTAILSMAVLSLVVTEKVPHSSEEVPLLIVYFHFNIVMVTIATILTSTVMRVHSKGFARRLKDPPAWMQKVLLIREQNEGPSKSNNEEVQPKYIIKRQLLADQWGEVSFSSQYNIHSDYKNIQISRRMDYLLVLFFLIIVSAPTVYLFYLCASLDNMTSEKELLKKAQEIDQP</sequence>
<accession>A0A1I7XVS1</accession>
<dbReference type="AlphaFoldDB" id="A0A1I7XVS1"/>
<dbReference type="Proteomes" id="UP000095283">
    <property type="component" value="Unplaced"/>
</dbReference>
<dbReference type="CDD" id="cd19051">
    <property type="entry name" value="LGIC_TM_cation"/>
    <property type="match status" value="1"/>
</dbReference>
<dbReference type="SUPFAM" id="SSF90112">
    <property type="entry name" value="Neurotransmitter-gated ion-channel transmembrane pore"/>
    <property type="match status" value="1"/>
</dbReference>
<organism evidence="3 4">
    <name type="scientific">Heterorhabditis bacteriophora</name>
    <name type="common">Entomopathogenic nematode worm</name>
    <dbReference type="NCBI Taxonomy" id="37862"/>
    <lineage>
        <taxon>Eukaryota</taxon>
        <taxon>Metazoa</taxon>
        <taxon>Ecdysozoa</taxon>
        <taxon>Nematoda</taxon>
        <taxon>Chromadorea</taxon>
        <taxon>Rhabditida</taxon>
        <taxon>Rhabditina</taxon>
        <taxon>Rhabditomorpha</taxon>
        <taxon>Strongyloidea</taxon>
        <taxon>Heterorhabditidae</taxon>
        <taxon>Heterorhabditis</taxon>
    </lineage>
</organism>
<dbReference type="WBParaSite" id="Hba_21643">
    <property type="protein sequence ID" value="Hba_21643"/>
    <property type="gene ID" value="Hba_21643"/>
</dbReference>
<dbReference type="InterPro" id="IPR036719">
    <property type="entry name" value="Neuro-gated_channel_TM_sf"/>
</dbReference>
<name>A0A1I7XVS1_HETBA</name>
<proteinExistence type="predicted"/>
<evidence type="ECO:0000256" key="1">
    <source>
        <dbReference type="SAM" id="Phobius"/>
    </source>
</evidence>
<evidence type="ECO:0000259" key="2">
    <source>
        <dbReference type="Pfam" id="PF02932"/>
    </source>
</evidence>
<reference evidence="4" key="1">
    <citation type="submission" date="2016-11" db="UniProtKB">
        <authorList>
            <consortium name="WormBaseParasite"/>
        </authorList>
    </citation>
    <scope>IDENTIFICATION</scope>
</reference>